<sequence length="35" mass="4287">MTHIRNTGLTRRYLGRKTLRNFKLLNLIQIFDNRI</sequence>
<organism evidence="1">
    <name type="scientific">Macaca fascicularis</name>
    <name type="common">Crab-eating macaque</name>
    <name type="synonym">Cynomolgus monkey</name>
    <dbReference type="NCBI Taxonomy" id="9541"/>
    <lineage>
        <taxon>Eukaryota</taxon>
        <taxon>Metazoa</taxon>
        <taxon>Chordata</taxon>
        <taxon>Craniata</taxon>
        <taxon>Vertebrata</taxon>
        <taxon>Euteleostomi</taxon>
        <taxon>Mammalia</taxon>
        <taxon>Eutheria</taxon>
        <taxon>Euarchontoglires</taxon>
        <taxon>Primates</taxon>
        <taxon>Haplorrhini</taxon>
        <taxon>Catarrhini</taxon>
        <taxon>Cercopithecidae</taxon>
        <taxon>Cercopithecinae</taxon>
        <taxon>Macaca</taxon>
    </lineage>
</organism>
<name>I7G5G1_MACFA</name>
<dbReference type="EMBL" id="AB172314">
    <property type="protein sequence ID" value="BAE89376.1"/>
    <property type="molecule type" value="mRNA"/>
</dbReference>
<proteinExistence type="evidence at transcript level"/>
<reference evidence="1" key="1">
    <citation type="journal article" date="2007" name="PLoS Biol.">
        <title>Rate of evolution in brain-expressed genes in humans and other primates.</title>
        <authorList>
            <person name="Wang H.-Y."/>
            <person name="Chien H.-C."/>
            <person name="Osada N."/>
            <person name="Hashimoto K."/>
            <person name="Sugano S."/>
            <person name="Gojobori T."/>
            <person name="Chou C.-K."/>
            <person name="Tsai S.-F."/>
            <person name="Wu C.-I."/>
            <person name="Shen C.-K.J."/>
        </authorList>
    </citation>
    <scope>NUCLEOTIDE SEQUENCE</scope>
</reference>
<protein>
    <submittedName>
        <fullName evidence="1">Macaca fascicularis brain cDNA clone: QflA-17617, similar to human acyl-CoA synthetase long-chain family member 3 (ACSL3),transcript variant 2, mRNA, RefSeq: NM_203372.1</fullName>
    </submittedName>
</protein>
<evidence type="ECO:0000313" key="1">
    <source>
        <dbReference type="EMBL" id="BAE89376.1"/>
    </source>
</evidence>
<dbReference type="AlphaFoldDB" id="I7G5G1"/>
<accession>I7G5G1</accession>